<feature type="chain" id="PRO_5016983985" description="ABC-type transport auxiliary lipoprotein component domain-containing protein" evidence="1">
    <location>
        <begin position="22"/>
        <end position="213"/>
    </location>
</feature>
<name>A0A363CXV1_9BACT</name>
<proteinExistence type="predicted"/>
<evidence type="ECO:0000256" key="1">
    <source>
        <dbReference type="SAM" id="SignalP"/>
    </source>
</evidence>
<reference evidence="2 3" key="1">
    <citation type="submission" date="2017-02" db="EMBL/GenBank/DDBJ databases">
        <title>Arcobacter caeni sp. nov, a new Arcobacter species isolated from reclaimed water.</title>
        <authorList>
            <person name="Figueras M.J."/>
            <person name="Perez-Cataluna A."/>
            <person name="Salas-Masso N."/>
        </authorList>
    </citation>
    <scope>NUCLEOTIDE SEQUENCE [LARGE SCALE GENOMIC DNA]</scope>
    <source>
        <strain evidence="2 3">RW17-10</strain>
    </source>
</reference>
<evidence type="ECO:0008006" key="4">
    <source>
        <dbReference type="Google" id="ProtNLM"/>
    </source>
</evidence>
<dbReference type="Proteomes" id="UP000251135">
    <property type="component" value="Unassembled WGS sequence"/>
</dbReference>
<protein>
    <recommendedName>
        <fullName evidence="4">ABC-type transport auxiliary lipoprotein component domain-containing protein</fullName>
    </recommendedName>
</protein>
<evidence type="ECO:0000313" key="2">
    <source>
        <dbReference type="EMBL" id="PUE63926.1"/>
    </source>
</evidence>
<keyword evidence="1" id="KW-0732">Signal</keyword>
<feature type="signal peptide" evidence="1">
    <location>
        <begin position="1"/>
        <end position="21"/>
    </location>
</feature>
<sequence length="213" mass="24035">MKKFYFLVVVVLLFTSCSSKSEININEKINSISLYEEVVIGNTPKTVPSPVSVGLGLGGFVSNNVSVGVGTSFRPELSNDEALLLERSFAINNLSLATLIKDEFKSQLKNDSVYKDKFVPFGSDFVIHAFVPKYLVETVVFSQKAQIKIFIEIRILNKFNEIVYEDVQENEFYSQDFIYTKNEILNSKEALQKATNLAIKQTIARLILKLKKS</sequence>
<evidence type="ECO:0000313" key="3">
    <source>
        <dbReference type="Proteomes" id="UP000251135"/>
    </source>
</evidence>
<organism evidence="2 3">
    <name type="scientific">Arcobacter caeni</name>
    <dbReference type="NCBI Taxonomy" id="1912877"/>
    <lineage>
        <taxon>Bacteria</taxon>
        <taxon>Pseudomonadati</taxon>
        <taxon>Campylobacterota</taxon>
        <taxon>Epsilonproteobacteria</taxon>
        <taxon>Campylobacterales</taxon>
        <taxon>Arcobacteraceae</taxon>
        <taxon>Arcobacter</taxon>
    </lineage>
</organism>
<dbReference type="EMBL" id="MUXE01000012">
    <property type="protein sequence ID" value="PUE63926.1"/>
    <property type="molecule type" value="Genomic_DNA"/>
</dbReference>
<dbReference type="PROSITE" id="PS51257">
    <property type="entry name" value="PROKAR_LIPOPROTEIN"/>
    <property type="match status" value="1"/>
</dbReference>
<comment type="caution">
    <text evidence="2">The sequence shown here is derived from an EMBL/GenBank/DDBJ whole genome shotgun (WGS) entry which is preliminary data.</text>
</comment>
<keyword evidence="3" id="KW-1185">Reference proteome</keyword>
<accession>A0A363CXV1</accession>
<dbReference type="AlphaFoldDB" id="A0A363CXV1"/>
<gene>
    <name evidence="2" type="ORF">B0174_08720</name>
</gene>
<dbReference type="OrthoDB" id="5344011at2"/>
<dbReference type="RefSeq" id="WP_108559760.1">
    <property type="nucleotide sequence ID" value="NZ_MUXE01000012.1"/>
</dbReference>